<dbReference type="InterPro" id="IPR045087">
    <property type="entry name" value="Cu-oxidase_fam"/>
</dbReference>
<accession>A0A9P4GQF1</accession>
<dbReference type="GeneID" id="63848052"/>
<keyword evidence="8" id="KW-1185">Reference proteome</keyword>
<protein>
    <submittedName>
        <fullName evidence="7">Bilirubin oxidase</fullName>
    </submittedName>
</protein>
<sequence length="577" mass="65340">MFSSKFAYLACLFSLLVAVIHAAQYPNTTTQLAYYPQTTASTNNSGSKTSRIWVSPEYKWIFKFPLPIPPIKRPKITYMNNITGAIIDYYEVEVKPLEKRIYPNLPPTNMVGYDGLYPGPTFAMQQGREAVVRFSNSGPTNMSVHVHGQYNRAPFDGWAGDYALPGQYKDYYYPNAQNARTIWYHDHTEFKTGENVYMGLEGFYLLTDEAEQSLGLPADDYDVLLSISDKQYSANGSLVYNTNGGNGLWGDVIQVNGQPWPHLNVEPRKYRFRILNGAVSRTFNISFHADENDEALRFSVIASDCGLFSHPVTTDNLALSMGERYEIVVDFAGYEGRKIMVRNARDLFPCIDYAATDRVMLFIVGDAATSNTNNDAVPSSLRYIPPPLQSNTTKNFTFSRIGDEWLVNGVGFTDVEHRILTRPTHGSDEIWELRHGGGNSTHPIHIHLVDFQIISRTGGRNEVLPYEAAGKKDIVWLAPGETVRVIARYAPWNGVYMFHCHNLVHEDNDMLVAFNVTQLEKWGYDDSTLFIDPMEPAFRPKNMDPKDFTEDSICRKLDWFWSLDAYNQTLAATEGSK</sequence>
<proteinExistence type="inferred from homology"/>
<feature type="domain" description="Plastocyanin-like" evidence="4">
    <location>
        <begin position="243"/>
        <end position="332"/>
    </location>
</feature>
<keyword evidence="3" id="KW-0732">Signal</keyword>
<feature type="chain" id="PRO_5040304229" evidence="3">
    <location>
        <begin position="23"/>
        <end position="577"/>
    </location>
</feature>
<dbReference type="InterPro" id="IPR008972">
    <property type="entry name" value="Cupredoxin"/>
</dbReference>
<dbReference type="InterPro" id="IPR011706">
    <property type="entry name" value="Cu-oxidase_C"/>
</dbReference>
<evidence type="ECO:0000256" key="2">
    <source>
        <dbReference type="ARBA" id="ARBA00023008"/>
    </source>
</evidence>
<dbReference type="Proteomes" id="UP000800039">
    <property type="component" value="Unassembled WGS sequence"/>
</dbReference>
<dbReference type="AlphaFoldDB" id="A0A9P4GQF1"/>
<dbReference type="EMBL" id="ML976615">
    <property type="protein sequence ID" value="KAF1849429.1"/>
    <property type="molecule type" value="Genomic_DNA"/>
</dbReference>
<dbReference type="PANTHER" id="PTHR48267">
    <property type="entry name" value="CUPREDOXIN SUPERFAMILY PROTEIN"/>
    <property type="match status" value="1"/>
</dbReference>
<keyword evidence="2" id="KW-0186">Copper</keyword>
<dbReference type="GO" id="GO:0016491">
    <property type="term" value="F:oxidoreductase activity"/>
    <property type="evidence" value="ECO:0007669"/>
    <property type="project" value="InterPro"/>
</dbReference>
<dbReference type="RefSeq" id="XP_040791992.1">
    <property type="nucleotide sequence ID" value="XM_040930800.1"/>
</dbReference>
<evidence type="ECO:0000259" key="5">
    <source>
        <dbReference type="Pfam" id="PF07731"/>
    </source>
</evidence>
<dbReference type="Pfam" id="PF07732">
    <property type="entry name" value="Cu-oxidase_3"/>
    <property type="match status" value="1"/>
</dbReference>
<comment type="similarity">
    <text evidence="1">Belongs to the multicopper oxidase family.</text>
</comment>
<feature type="domain" description="Plastocyanin-like" evidence="6">
    <location>
        <begin position="107"/>
        <end position="209"/>
    </location>
</feature>
<reference evidence="7" key="1">
    <citation type="submission" date="2020-01" db="EMBL/GenBank/DDBJ databases">
        <authorList>
            <consortium name="DOE Joint Genome Institute"/>
            <person name="Haridas S."/>
            <person name="Albert R."/>
            <person name="Binder M."/>
            <person name="Bloem J."/>
            <person name="Labutti K."/>
            <person name="Salamov A."/>
            <person name="Andreopoulos B."/>
            <person name="Baker S.E."/>
            <person name="Barry K."/>
            <person name="Bills G."/>
            <person name="Bluhm B.H."/>
            <person name="Cannon C."/>
            <person name="Castanera R."/>
            <person name="Culley D.E."/>
            <person name="Daum C."/>
            <person name="Ezra D."/>
            <person name="Gonzalez J.B."/>
            <person name="Henrissat B."/>
            <person name="Kuo A."/>
            <person name="Liang C."/>
            <person name="Lipzen A."/>
            <person name="Lutzoni F."/>
            <person name="Magnuson J."/>
            <person name="Mondo S."/>
            <person name="Nolan M."/>
            <person name="Ohm R."/>
            <person name="Pangilinan J."/>
            <person name="Park H.-J."/>
            <person name="Ramirez L."/>
            <person name="Alfaro M."/>
            <person name="Sun H."/>
            <person name="Tritt A."/>
            <person name="Yoshinaga Y."/>
            <person name="Zwiers L.-H."/>
            <person name="Turgeon B.G."/>
            <person name="Goodwin S.B."/>
            <person name="Spatafora J.W."/>
            <person name="Crous P.W."/>
            <person name="Grigoriev I.V."/>
        </authorList>
    </citation>
    <scope>NUCLEOTIDE SEQUENCE</scope>
    <source>
        <strain evidence="7">CBS 394.84</strain>
    </source>
</reference>
<feature type="signal peptide" evidence="3">
    <location>
        <begin position="1"/>
        <end position="22"/>
    </location>
</feature>
<comment type="caution">
    <text evidence="7">The sequence shown here is derived from an EMBL/GenBank/DDBJ whole genome shotgun (WGS) entry which is preliminary data.</text>
</comment>
<dbReference type="Pfam" id="PF07731">
    <property type="entry name" value="Cu-oxidase_2"/>
    <property type="match status" value="1"/>
</dbReference>
<feature type="domain" description="Plastocyanin-like" evidence="5">
    <location>
        <begin position="402"/>
        <end position="517"/>
    </location>
</feature>
<dbReference type="OrthoDB" id="262547at2759"/>
<dbReference type="Pfam" id="PF00394">
    <property type="entry name" value="Cu-oxidase"/>
    <property type="match status" value="1"/>
</dbReference>
<evidence type="ECO:0000313" key="7">
    <source>
        <dbReference type="EMBL" id="KAF1849429.1"/>
    </source>
</evidence>
<gene>
    <name evidence="7" type="ORF">K460DRAFT_331415</name>
</gene>
<evidence type="ECO:0000256" key="1">
    <source>
        <dbReference type="ARBA" id="ARBA00010609"/>
    </source>
</evidence>
<dbReference type="SUPFAM" id="SSF49503">
    <property type="entry name" value="Cupredoxins"/>
    <property type="match status" value="3"/>
</dbReference>
<organism evidence="7 8">
    <name type="scientific">Cucurbitaria berberidis CBS 394.84</name>
    <dbReference type="NCBI Taxonomy" id="1168544"/>
    <lineage>
        <taxon>Eukaryota</taxon>
        <taxon>Fungi</taxon>
        <taxon>Dikarya</taxon>
        <taxon>Ascomycota</taxon>
        <taxon>Pezizomycotina</taxon>
        <taxon>Dothideomycetes</taxon>
        <taxon>Pleosporomycetidae</taxon>
        <taxon>Pleosporales</taxon>
        <taxon>Pleosporineae</taxon>
        <taxon>Cucurbitariaceae</taxon>
        <taxon>Cucurbitaria</taxon>
    </lineage>
</organism>
<dbReference type="PANTHER" id="PTHR48267:SF1">
    <property type="entry name" value="BILIRUBIN OXIDASE"/>
    <property type="match status" value="1"/>
</dbReference>
<name>A0A9P4GQF1_9PLEO</name>
<dbReference type="CDD" id="cd13889">
    <property type="entry name" value="CuRO_3_BOD"/>
    <property type="match status" value="1"/>
</dbReference>
<dbReference type="Gene3D" id="2.60.40.420">
    <property type="entry name" value="Cupredoxins - blue copper proteins"/>
    <property type="match status" value="3"/>
</dbReference>
<evidence type="ECO:0000256" key="3">
    <source>
        <dbReference type="SAM" id="SignalP"/>
    </source>
</evidence>
<evidence type="ECO:0000259" key="4">
    <source>
        <dbReference type="Pfam" id="PF00394"/>
    </source>
</evidence>
<evidence type="ECO:0000259" key="6">
    <source>
        <dbReference type="Pfam" id="PF07732"/>
    </source>
</evidence>
<dbReference type="CDD" id="cd13866">
    <property type="entry name" value="CuRO_2_BOD"/>
    <property type="match status" value="1"/>
</dbReference>
<dbReference type="InterPro" id="IPR001117">
    <property type="entry name" value="Cu-oxidase_2nd"/>
</dbReference>
<dbReference type="InterPro" id="IPR011707">
    <property type="entry name" value="Cu-oxidase-like_N"/>
</dbReference>
<dbReference type="GO" id="GO:0005507">
    <property type="term" value="F:copper ion binding"/>
    <property type="evidence" value="ECO:0007669"/>
    <property type="project" value="InterPro"/>
</dbReference>
<evidence type="ECO:0000313" key="8">
    <source>
        <dbReference type="Proteomes" id="UP000800039"/>
    </source>
</evidence>